<dbReference type="OrthoDB" id="432881at2759"/>
<sequence length="256" mass="27295">MASATGIPENVEAAAQRGLGEEEPLLGRVGAASQEDGQPLYHNFIIGTAILAQAGILLLTALVWANVFLSPLMLFTAHPILNSSGLFLIAEGIIILQPTHTAEQKRHGTIAHATLNGLAAAALIAGLVVIEVNKFAHNGTHFESPHAILGLTTYILLLIQSVVGFTQYFTPKVFGSVDKAKSIYKWHRLSGYIVLVMMLATVAAATQTPFNKNALHIRLWAVLVSSGLVLLGVIPRIKKQKFGFGTKVQSSGAFGQ</sequence>
<dbReference type="PANTHER" id="PTHR15422:SF45">
    <property type="entry name" value="CYTOCHROME B561 DOMAIN-CONTAINING PROTEIN"/>
    <property type="match status" value="1"/>
</dbReference>
<feature type="transmembrane region" description="Helical" evidence="11">
    <location>
        <begin position="217"/>
        <end position="234"/>
    </location>
</feature>
<dbReference type="InterPro" id="IPR045150">
    <property type="entry name" value="CYB561D1/2"/>
</dbReference>
<dbReference type="Proteomes" id="UP000256645">
    <property type="component" value="Unassembled WGS sequence"/>
</dbReference>
<dbReference type="GO" id="GO:0140575">
    <property type="term" value="F:transmembrane monodehydroascorbate reductase activity"/>
    <property type="evidence" value="ECO:0007669"/>
    <property type="project" value="InterPro"/>
</dbReference>
<keyword evidence="6" id="KW-0479">Metal-binding</keyword>
<accession>A0A3D8QTC8</accession>
<comment type="subcellular location">
    <subcellularLocation>
        <location evidence="2">Membrane</location>
        <topology evidence="2">Multi-pass membrane protein</topology>
    </subcellularLocation>
</comment>
<evidence type="ECO:0000256" key="3">
    <source>
        <dbReference type="ARBA" id="ARBA00022448"/>
    </source>
</evidence>
<evidence type="ECO:0000256" key="1">
    <source>
        <dbReference type="ARBA" id="ARBA00001970"/>
    </source>
</evidence>
<comment type="caution">
    <text evidence="13">The sequence shown here is derived from an EMBL/GenBank/DDBJ whole genome shotgun (WGS) entry which is preliminary data.</text>
</comment>
<dbReference type="PANTHER" id="PTHR15422">
    <property type="entry name" value="OS05G0565100 PROTEIN"/>
    <property type="match status" value="1"/>
</dbReference>
<dbReference type="Pfam" id="PF03188">
    <property type="entry name" value="Cytochrom_B561"/>
    <property type="match status" value="1"/>
</dbReference>
<organism evidence="13 14">
    <name type="scientific">Coleophoma cylindrospora</name>
    <dbReference type="NCBI Taxonomy" id="1849047"/>
    <lineage>
        <taxon>Eukaryota</taxon>
        <taxon>Fungi</taxon>
        <taxon>Dikarya</taxon>
        <taxon>Ascomycota</taxon>
        <taxon>Pezizomycotina</taxon>
        <taxon>Leotiomycetes</taxon>
        <taxon>Helotiales</taxon>
        <taxon>Dermateaceae</taxon>
        <taxon>Coleophoma</taxon>
    </lineage>
</organism>
<keyword evidence="8 11" id="KW-1133">Transmembrane helix</keyword>
<gene>
    <name evidence="13" type="ORF">BP6252_10592</name>
</gene>
<protein>
    <recommendedName>
        <fullName evidence="12">Cytochrome b561 domain-containing protein</fullName>
    </recommendedName>
</protein>
<reference evidence="13 14" key="1">
    <citation type="journal article" date="2018" name="IMA Fungus">
        <title>IMA Genome-F 9: Draft genome sequence of Annulohypoxylon stygium, Aspergillus mulundensis, Berkeleyomyces basicola (syn. Thielaviopsis basicola), Ceratocystis smalleyi, two Cercospora beticola strains, Coleophoma cylindrospora, Fusarium fracticaudum, Phialophora cf. hyalina, and Morchella septimelata.</title>
        <authorList>
            <person name="Wingfield B.D."/>
            <person name="Bills G.F."/>
            <person name="Dong Y."/>
            <person name="Huang W."/>
            <person name="Nel W.J."/>
            <person name="Swalarsk-Parry B.S."/>
            <person name="Vaghefi N."/>
            <person name="Wilken P.M."/>
            <person name="An Z."/>
            <person name="de Beer Z.W."/>
            <person name="De Vos L."/>
            <person name="Chen L."/>
            <person name="Duong T.A."/>
            <person name="Gao Y."/>
            <person name="Hammerbacher A."/>
            <person name="Kikkert J.R."/>
            <person name="Li Y."/>
            <person name="Li H."/>
            <person name="Li K."/>
            <person name="Li Q."/>
            <person name="Liu X."/>
            <person name="Ma X."/>
            <person name="Naidoo K."/>
            <person name="Pethybridge S.J."/>
            <person name="Sun J."/>
            <person name="Steenkamp E.T."/>
            <person name="van der Nest M.A."/>
            <person name="van Wyk S."/>
            <person name="Wingfield M.J."/>
            <person name="Xiong C."/>
            <person name="Yue Q."/>
            <person name="Zhang X."/>
        </authorList>
    </citation>
    <scope>NUCLEOTIDE SEQUENCE [LARGE SCALE GENOMIC DNA]</scope>
    <source>
        <strain evidence="13 14">BP6252</strain>
    </source>
</reference>
<keyword evidence="9" id="KW-0408">Iron</keyword>
<feature type="transmembrane region" description="Helical" evidence="11">
    <location>
        <begin position="189"/>
        <end position="205"/>
    </location>
</feature>
<evidence type="ECO:0000256" key="10">
    <source>
        <dbReference type="ARBA" id="ARBA00023136"/>
    </source>
</evidence>
<dbReference type="PROSITE" id="PS50939">
    <property type="entry name" value="CYTOCHROME_B561"/>
    <property type="match status" value="1"/>
</dbReference>
<keyword evidence="10 11" id="KW-0472">Membrane</keyword>
<evidence type="ECO:0000256" key="6">
    <source>
        <dbReference type="ARBA" id="ARBA00022723"/>
    </source>
</evidence>
<keyword evidence="5 11" id="KW-0812">Transmembrane</keyword>
<evidence type="ECO:0000256" key="5">
    <source>
        <dbReference type="ARBA" id="ARBA00022692"/>
    </source>
</evidence>
<dbReference type="GO" id="GO:0046872">
    <property type="term" value="F:metal ion binding"/>
    <property type="evidence" value="ECO:0007669"/>
    <property type="project" value="UniProtKB-KW"/>
</dbReference>
<proteinExistence type="predicted"/>
<evidence type="ECO:0000256" key="7">
    <source>
        <dbReference type="ARBA" id="ARBA00022982"/>
    </source>
</evidence>
<dbReference type="InterPro" id="IPR006593">
    <property type="entry name" value="Cyt_b561/ferric_Rdtase_TM"/>
</dbReference>
<evidence type="ECO:0000256" key="2">
    <source>
        <dbReference type="ARBA" id="ARBA00004141"/>
    </source>
</evidence>
<evidence type="ECO:0000259" key="12">
    <source>
        <dbReference type="PROSITE" id="PS50939"/>
    </source>
</evidence>
<evidence type="ECO:0000256" key="9">
    <source>
        <dbReference type="ARBA" id="ARBA00023004"/>
    </source>
</evidence>
<keyword evidence="14" id="KW-1185">Reference proteome</keyword>
<feature type="transmembrane region" description="Helical" evidence="11">
    <location>
        <begin position="44"/>
        <end position="65"/>
    </location>
</feature>
<evidence type="ECO:0000313" key="14">
    <source>
        <dbReference type="Proteomes" id="UP000256645"/>
    </source>
</evidence>
<keyword evidence="3" id="KW-0813">Transport</keyword>
<dbReference type="EMBL" id="PDLM01000012">
    <property type="protein sequence ID" value="RDW64941.1"/>
    <property type="molecule type" value="Genomic_DNA"/>
</dbReference>
<name>A0A3D8QTC8_9HELO</name>
<feature type="transmembrane region" description="Helical" evidence="11">
    <location>
        <begin position="148"/>
        <end position="169"/>
    </location>
</feature>
<dbReference type="GO" id="GO:0016020">
    <property type="term" value="C:membrane"/>
    <property type="evidence" value="ECO:0007669"/>
    <property type="project" value="UniProtKB-SubCell"/>
</dbReference>
<keyword evidence="4" id="KW-0349">Heme</keyword>
<evidence type="ECO:0000256" key="4">
    <source>
        <dbReference type="ARBA" id="ARBA00022617"/>
    </source>
</evidence>
<evidence type="ECO:0000256" key="8">
    <source>
        <dbReference type="ARBA" id="ARBA00022989"/>
    </source>
</evidence>
<dbReference type="CDD" id="cd08761">
    <property type="entry name" value="Cyt_b561_CYB561D2_like"/>
    <property type="match status" value="1"/>
</dbReference>
<feature type="transmembrane region" description="Helical" evidence="11">
    <location>
        <begin position="77"/>
        <end position="96"/>
    </location>
</feature>
<evidence type="ECO:0000313" key="13">
    <source>
        <dbReference type="EMBL" id="RDW64941.1"/>
    </source>
</evidence>
<evidence type="ECO:0000256" key="11">
    <source>
        <dbReference type="SAM" id="Phobius"/>
    </source>
</evidence>
<dbReference type="SMART" id="SM00665">
    <property type="entry name" value="B561"/>
    <property type="match status" value="1"/>
</dbReference>
<feature type="transmembrane region" description="Helical" evidence="11">
    <location>
        <begin position="108"/>
        <end position="128"/>
    </location>
</feature>
<dbReference type="Gene3D" id="1.20.120.1770">
    <property type="match status" value="1"/>
</dbReference>
<comment type="cofactor">
    <cofactor evidence="1">
        <name>heme b</name>
        <dbReference type="ChEBI" id="CHEBI:60344"/>
    </cofactor>
</comment>
<feature type="domain" description="Cytochrome b561" evidence="12">
    <location>
        <begin position="40"/>
        <end position="240"/>
    </location>
</feature>
<dbReference type="AlphaFoldDB" id="A0A3D8QTC8"/>
<keyword evidence="7" id="KW-0249">Electron transport</keyword>